<protein>
    <submittedName>
        <fullName evidence="1">Uncharacterized protein</fullName>
    </submittedName>
</protein>
<sequence>DLCRRQCLTDGFSMHSNQTSCWPGPAFAVSQKRTPPPGRGLRFL</sequence>
<name>A0A6J4H346_9SPHI</name>
<organism evidence="1">
    <name type="scientific">uncultured Cytophagales bacterium</name>
    <dbReference type="NCBI Taxonomy" id="158755"/>
    <lineage>
        <taxon>Bacteria</taxon>
        <taxon>Pseudomonadati</taxon>
        <taxon>Bacteroidota</taxon>
        <taxon>Sphingobacteriia</taxon>
        <taxon>Sphingobacteriales</taxon>
        <taxon>environmental samples</taxon>
    </lineage>
</organism>
<evidence type="ECO:0000313" key="1">
    <source>
        <dbReference type="EMBL" id="CAA9213607.1"/>
    </source>
</evidence>
<reference evidence="1" key="1">
    <citation type="submission" date="2020-02" db="EMBL/GenBank/DDBJ databases">
        <authorList>
            <person name="Meier V. D."/>
        </authorList>
    </citation>
    <scope>NUCLEOTIDE SEQUENCE</scope>
    <source>
        <strain evidence="1">AVDCRST_MAG56</strain>
    </source>
</reference>
<dbReference type="AlphaFoldDB" id="A0A6J4H346"/>
<accession>A0A6J4H346</accession>
<proteinExistence type="predicted"/>
<gene>
    <name evidence="1" type="ORF">AVDCRST_MAG56-49</name>
</gene>
<feature type="non-terminal residue" evidence="1">
    <location>
        <position position="1"/>
    </location>
</feature>
<feature type="non-terminal residue" evidence="1">
    <location>
        <position position="44"/>
    </location>
</feature>
<dbReference type="EMBL" id="CADCTQ010000009">
    <property type="protein sequence ID" value="CAA9213607.1"/>
    <property type="molecule type" value="Genomic_DNA"/>
</dbReference>